<dbReference type="RefSeq" id="WP_227929245.1">
    <property type="nucleotide sequence ID" value="NZ_CP094984.1"/>
</dbReference>
<comment type="function">
    <text evidence="11 14">Involved in the type II fatty acid elongation cycle. Catalyzes the elongation of a wide range of acyl-ACP by the addition of two carbons from malonyl-ACP to an acyl acceptor. Can efficiently catalyze the conversion of palmitoleoyl-ACP (cis-hexadec-9-enoyl-ACP) to cis-vaccenoyl-ACP (cis-octadec-11-enoyl-ACP), an essential step in the thermal regulation of fatty acid composition.</text>
</comment>
<evidence type="ECO:0000313" key="19">
    <source>
        <dbReference type="EMBL" id="UON92295.1"/>
    </source>
</evidence>
<dbReference type="Pfam" id="PF02801">
    <property type="entry name" value="Ketoacyl-synt_C"/>
    <property type="match status" value="1"/>
</dbReference>
<gene>
    <name evidence="18" type="ORF">LJ755_12170</name>
    <name evidence="19" type="ORF">MUK71_01160</name>
</gene>
<dbReference type="PANTHER" id="PTHR11712">
    <property type="entry name" value="POLYKETIDE SYNTHASE-RELATED"/>
    <property type="match status" value="1"/>
</dbReference>
<organism evidence="18 21">
    <name type="scientific">Arthrobacter zhangbolii</name>
    <dbReference type="NCBI Taxonomy" id="2886936"/>
    <lineage>
        <taxon>Bacteria</taxon>
        <taxon>Bacillati</taxon>
        <taxon>Actinomycetota</taxon>
        <taxon>Actinomycetes</taxon>
        <taxon>Micrococcales</taxon>
        <taxon>Micrococcaceae</taxon>
        <taxon>Arthrobacter</taxon>
    </lineage>
</organism>
<evidence type="ECO:0000256" key="4">
    <source>
        <dbReference type="ARBA" id="ARBA00014657"/>
    </source>
</evidence>
<dbReference type="Pfam" id="PF00109">
    <property type="entry name" value="ketoacyl-synt"/>
    <property type="match status" value="1"/>
</dbReference>
<keyword evidence="7" id="KW-0276">Fatty acid metabolism</keyword>
<comment type="pathway">
    <text evidence="1 14">Lipid metabolism; fatty acid biosynthesis.</text>
</comment>
<keyword evidence="5 14" id="KW-0444">Lipid biosynthesis</keyword>
<accession>A0A9X1M9P0</accession>
<dbReference type="EMBL" id="CP094984">
    <property type="protein sequence ID" value="UON92295.1"/>
    <property type="molecule type" value="Genomic_DNA"/>
</dbReference>
<keyword evidence="10 14" id="KW-0012">Acyltransferase</keyword>
<dbReference type="GO" id="GO:0005829">
    <property type="term" value="C:cytosol"/>
    <property type="evidence" value="ECO:0007669"/>
    <property type="project" value="TreeGrafter"/>
</dbReference>
<comment type="similarity">
    <text evidence="2 14 16">Belongs to the thiolase-like superfamily. Beta-ketoacyl-ACP synthases family.</text>
</comment>
<keyword evidence="8" id="KW-0443">Lipid metabolism</keyword>
<evidence type="ECO:0000256" key="16">
    <source>
        <dbReference type="RuleBase" id="RU003694"/>
    </source>
</evidence>
<dbReference type="InterPro" id="IPR000794">
    <property type="entry name" value="Beta-ketoacyl_synthase"/>
</dbReference>
<feature type="domain" description="Ketosynthase family 3 (KS3)" evidence="17">
    <location>
        <begin position="7"/>
        <end position="414"/>
    </location>
</feature>
<dbReference type="Proteomes" id="UP000829758">
    <property type="component" value="Chromosome"/>
</dbReference>
<dbReference type="PIRSF" id="PIRSF000447">
    <property type="entry name" value="KAS_II"/>
    <property type="match status" value="1"/>
</dbReference>
<evidence type="ECO:0000256" key="15">
    <source>
        <dbReference type="PIRSR" id="PIRSR000447-1"/>
    </source>
</evidence>
<evidence type="ECO:0000313" key="20">
    <source>
        <dbReference type="Proteomes" id="UP000829758"/>
    </source>
</evidence>
<dbReference type="CDD" id="cd00834">
    <property type="entry name" value="KAS_I_II"/>
    <property type="match status" value="1"/>
</dbReference>
<evidence type="ECO:0000256" key="13">
    <source>
        <dbReference type="ARBA" id="ARBA00047659"/>
    </source>
</evidence>
<dbReference type="PANTHER" id="PTHR11712:SF336">
    <property type="entry name" value="3-OXOACYL-[ACYL-CARRIER-PROTEIN] SYNTHASE, MITOCHONDRIAL"/>
    <property type="match status" value="1"/>
</dbReference>
<dbReference type="InterPro" id="IPR020841">
    <property type="entry name" value="PKS_Beta-ketoAc_synthase_dom"/>
</dbReference>
<sequence length="415" mass="42692">MAGGRAAERVVITGMGAVTPLGNTWPDTWSGLLAGRSGIEKITAFDASDFPTRIAGEVKNFDAARLLPVKRLRRSSRASHLAVAAAREAVADAGLGESLEGTEAAVLINSAVSGYPEIQDATETLGRDGLRPISPSFVASSLTNMPACEVAIDLAVHGPVNASALACASGTAALLEARRTLLAGDADVVVAGGTDAAITSVMFAGLSAMRGLSRHNESPQEASRPFDADRDGFVFGEGAVVCTLELLSHARARGADVYAEVLGGAMTSDAFHIVAPEPSGRYAAEAICRTLDRSRLNPEDVDLVAAHGTSTLANDRTETLALHAAFGEHAPSLAVTAPKSMTGHLIGAAGTLGSLLCAMAVRDGVIPPTINYTTPDPECDLDYVPGTARESRVRYAVTNAFGFGGQNAVAAFGPV</sequence>
<dbReference type="InterPro" id="IPR014030">
    <property type="entry name" value="Ketoacyl_synth_N"/>
</dbReference>
<dbReference type="Gene3D" id="3.40.47.10">
    <property type="match status" value="1"/>
</dbReference>
<dbReference type="Proteomes" id="UP001155145">
    <property type="component" value="Unassembled WGS sequence"/>
</dbReference>
<evidence type="ECO:0000256" key="14">
    <source>
        <dbReference type="PIRNR" id="PIRNR000447"/>
    </source>
</evidence>
<dbReference type="SMART" id="SM00825">
    <property type="entry name" value="PKS_KS"/>
    <property type="match status" value="1"/>
</dbReference>
<keyword evidence="20" id="KW-1185">Reference proteome</keyword>
<dbReference type="AlphaFoldDB" id="A0A9X1M9P0"/>
<dbReference type="GO" id="GO:0004315">
    <property type="term" value="F:3-oxoacyl-[acyl-carrier-protein] synthase activity"/>
    <property type="evidence" value="ECO:0007669"/>
    <property type="project" value="UniProtKB-EC"/>
</dbReference>
<dbReference type="FunFam" id="3.40.47.10:FF:000018">
    <property type="entry name" value="3-oxoacyl-[acyl-carrier-protein] synthase 2"/>
    <property type="match status" value="1"/>
</dbReference>
<evidence type="ECO:0000256" key="12">
    <source>
        <dbReference type="ARBA" id="ARBA00047318"/>
    </source>
</evidence>
<dbReference type="InterPro" id="IPR017568">
    <property type="entry name" value="3-oxoacyl-ACP_synth-2"/>
</dbReference>
<dbReference type="EMBL" id="JAJFZT010000008">
    <property type="protein sequence ID" value="MCC3273482.1"/>
    <property type="molecule type" value="Genomic_DNA"/>
</dbReference>
<keyword evidence="9 14" id="KW-0275">Fatty acid biosynthesis</keyword>
<dbReference type="GO" id="GO:0030497">
    <property type="term" value="P:fatty acid elongation"/>
    <property type="evidence" value="ECO:0007669"/>
    <property type="project" value="UniProtKB-ARBA"/>
</dbReference>
<dbReference type="PROSITE" id="PS52004">
    <property type="entry name" value="KS3_2"/>
    <property type="match status" value="1"/>
</dbReference>
<evidence type="ECO:0000256" key="7">
    <source>
        <dbReference type="ARBA" id="ARBA00022832"/>
    </source>
</evidence>
<comment type="catalytic activity">
    <reaction evidence="12 14">
        <text>(9Z)-hexadecenoyl-[ACP] + malonyl-[ACP] + H(+) = 3-oxo-(11Z)-octadecenoyl-[ACP] + holo-[ACP] + CO2</text>
        <dbReference type="Rhea" id="RHEA:55040"/>
        <dbReference type="Rhea" id="RHEA-COMP:9623"/>
        <dbReference type="Rhea" id="RHEA-COMP:9685"/>
        <dbReference type="Rhea" id="RHEA-COMP:10800"/>
        <dbReference type="Rhea" id="RHEA-COMP:14074"/>
        <dbReference type="ChEBI" id="CHEBI:15378"/>
        <dbReference type="ChEBI" id="CHEBI:16526"/>
        <dbReference type="ChEBI" id="CHEBI:64479"/>
        <dbReference type="ChEBI" id="CHEBI:78449"/>
        <dbReference type="ChEBI" id="CHEBI:83989"/>
        <dbReference type="ChEBI" id="CHEBI:138538"/>
        <dbReference type="EC" id="2.3.1.179"/>
    </reaction>
</comment>
<dbReference type="NCBIfam" id="NF005589">
    <property type="entry name" value="PRK07314.1"/>
    <property type="match status" value="1"/>
</dbReference>
<reference evidence="18" key="1">
    <citation type="submission" date="2021-10" db="EMBL/GenBank/DDBJ databases">
        <title>Novel species in genus Arthrobacter.</title>
        <authorList>
            <person name="Liu Y."/>
        </authorList>
    </citation>
    <scope>NUCLEOTIDE SEQUENCE</scope>
    <source>
        <strain evidence="18">Zg-Y462</strain>
        <strain evidence="20">zg-Y462</strain>
    </source>
</reference>
<evidence type="ECO:0000313" key="21">
    <source>
        <dbReference type="Proteomes" id="UP001155145"/>
    </source>
</evidence>
<feature type="active site" description="For beta-ketoacyl synthase activity" evidence="15">
    <location>
        <position position="167"/>
    </location>
</feature>
<evidence type="ECO:0000313" key="18">
    <source>
        <dbReference type="EMBL" id="MCC3273482.1"/>
    </source>
</evidence>
<evidence type="ECO:0000256" key="5">
    <source>
        <dbReference type="ARBA" id="ARBA00022516"/>
    </source>
</evidence>
<dbReference type="FunFam" id="3.40.47.10:FF:000029">
    <property type="entry name" value="3-oxoacyl-[acyl-carrier-protein] synthase 1"/>
    <property type="match status" value="1"/>
</dbReference>
<dbReference type="EC" id="2.3.1.179" evidence="3 14"/>
<evidence type="ECO:0000256" key="1">
    <source>
        <dbReference type="ARBA" id="ARBA00005194"/>
    </source>
</evidence>
<evidence type="ECO:0000256" key="9">
    <source>
        <dbReference type="ARBA" id="ARBA00023160"/>
    </source>
</evidence>
<dbReference type="SUPFAM" id="SSF53901">
    <property type="entry name" value="Thiolase-like"/>
    <property type="match status" value="2"/>
</dbReference>
<evidence type="ECO:0000256" key="2">
    <source>
        <dbReference type="ARBA" id="ARBA00008467"/>
    </source>
</evidence>
<evidence type="ECO:0000259" key="17">
    <source>
        <dbReference type="PROSITE" id="PS52004"/>
    </source>
</evidence>
<keyword evidence="6 14" id="KW-0808">Transferase</keyword>
<comment type="catalytic activity">
    <reaction evidence="13 14">
        <text>a fatty acyl-[ACP] + malonyl-[ACP] + H(+) = a 3-oxoacyl-[ACP] + holo-[ACP] + CO2</text>
        <dbReference type="Rhea" id="RHEA:22836"/>
        <dbReference type="Rhea" id="RHEA-COMP:9623"/>
        <dbReference type="Rhea" id="RHEA-COMP:9685"/>
        <dbReference type="Rhea" id="RHEA-COMP:9916"/>
        <dbReference type="Rhea" id="RHEA-COMP:14125"/>
        <dbReference type="ChEBI" id="CHEBI:15378"/>
        <dbReference type="ChEBI" id="CHEBI:16526"/>
        <dbReference type="ChEBI" id="CHEBI:64479"/>
        <dbReference type="ChEBI" id="CHEBI:78449"/>
        <dbReference type="ChEBI" id="CHEBI:78776"/>
        <dbReference type="ChEBI" id="CHEBI:138651"/>
    </reaction>
</comment>
<proteinExistence type="inferred from homology"/>
<dbReference type="InterPro" id="IPR014031">
    <property type="entry name" value="Ketoacyl_synth_C"/>
</dbReference>
<evidence type="ECO:0000256" key="8">
    <source>
        <dbReference type="ARBA" id="ARBA00023098"/>
    </source>
</evidence>
<evidence type="ECO:0000256" key="3">
    <source>
        <dbReference type="ARBA" id="ARBA00012356"/>
    </source>
</evidence>
<evidence type="ECO:0000256" key="10">
    <source>
        <dbReference type="ARBA" id="ARBA00023315"/>
    </source>
</evidence>
<protein>
    <recommendedName>
        <fullName evidence="4 14">3-oxoacyl-[acyl-carrier-protein] synthase 2</fullName>
        <ecNumber evidence="3 14">2.3.1.179</ecNumber>
    </recommendedName>
</protein>
<evidence type="ECO:0000256" key="11">
    <source>
        <dbReference type="ARBA" id="ARBA00024006"/>
    </source>
</evidence>
<evidence type="ECO:0000256" key="6">
    <source>
        <dbReference type="ARBA" id="ARBA00022679"/>
    </source>
</evidence>
<name>A0A9X1M9P0_9MICC</name>
<dbReference type="InterPro" id="IPR016039">
    <property type="entry name" value="Thiolase-like"/>
</dbReference>